<dbReference type="Proteomes" id="UP000327493">
    <property type="component" value="Chromosome 22"/>
</dbReference>
<feature type="region of interest" description="Disordered" evidence="1">
    <location>
        <begin position="220"/>
        <end position="258"/>
    </location>
</feature>
<sequence length="258" mass="28722">MHMWQQLESAIQQRTRHTETFHTLSNPDRYGPQATGWRRAQACGGLFVCVKLAWPLVPLHLFPISRAESIKHGADRGWEHLSSCLDHGASLLSHALDCSGATQGELCVSGQTADGQYDDHKQQRALPLTEELILFRRKRQLEQRGPTHLSHSGLPGAVSIKGFPNTLIQADWSRRHLALQAANKKKKKFKSLLGSLSVLSNNKTANPLQVIRARRQVKIEPPKRNSGRSGAFSVLGDPLNDGQNDRPKRSIKKMDAAK</sequence>
<evidence type="ECO:0000313" key="2">
    <source>
        <dbReference type="EMBL" id="KAA8580844.1"/>
    </source>
</evidence>
<evidence type="ECO:0000313" key="3">
    <source>
        <dbReference type="Proteomes" id="UP000327493"/>
    </source>
</evidence>
<organism evidence="2 3">
    <name type="scientific">Etheostoma spectabile</name>
    <name type="common">orangethroat darter</name>
    <dbReference type="NCBI Taxonomy" id="54343"/>
    <lineage>
        <taxon>Eukaryota</taxon>
        <taxon>Metazoa</taxon>
        <taxon>Chordata</taxon>
        <taxon>Craniata</taxon>
        <taxon>Vertebrata</taxon>
        <taxon>Euteleostomi</taxon>
        <taxon>Actinopterygii</taxon>
        <taxon>Neopterygii</taxon>
        <taxon>Teleostei</taxon>
        <taxon>Neoteleostei</taxon>
        <taxon>Acanthomorphata</taxon>
        <taxon>Eupercaria</taxon>
        <taxon>Perciformes</taxon>
        <taxon>Percoidei</taxon>
        <taxon>Percidae</taxon>
        <taxon>Etheostomatinae</taxon>
        <taxon>Etheostoma</taxon>
    </lineage>
</organism>
<dbReference type="AlphaFoldDB" id="A0A5J5CG38"/>
<feature type="compositionally biased region" description="Basic and acidic residues" evidence="1">
    <location>
        <begin position="243"/>
        <end position="258"/>
    </location>
</feature>
<keyword evidence="3" id="KW-1185">Reference proteome</keyword>
<comment type="caution">
    <text evidence="2">The sequence shown here is derived from an EMBL/GenBank/DDBJ whole genome shotgun (WGS) entry which is preliminary data.</text>
</comment>
<reference evidence="2 3" key="1">
    <citation type="submission" date="2019-08" db="EMBL/GenBank/DDBJ databases">
        <title>A chromosome-level genome assembly, high-density linkage maps, and genome scans reveal the genomic architecture of hybrid incompatibilities underlying speciation via character displacement in darters (Percidae: Etheostominae).</title>
        <authorList>
            <person name="Moran R.L."/>
            <person name="Catchen J.M."/>
            <person name="Fuller R.C."/>
        </authorList>
    </citation>
    <scope>NUCLEOTIDE SEQUENCE [LARGE SCALE GENOMIC DNA]</scope>
    <source>
        <strain evidence="2">EspeVRDwgs_2016</strain>
        <tissue evidence="2">Muscle</tissue>
    </source>
</reference>
<accession>A0A5J5CG38</accession>
<dbReference type="EMBL" id="VOFY01000022">
    <property type="protein sequence ID" value="KAA8580844.1"/>
    <property type="molecule type" value="Genomic_DNA"/>
</dbReference>
<protein>
    <submittedName>
        <fullName evidence="2">Uncharacterized protein</fullName>
    </submittedName>
</protein>
<gene>
    <name evidence="2" type="ORF">FQN60_013802</name>
</gene>
<name>A0A5J5CG38_9PERO</name>
<proteinExistence type="predicted"/>
<evidence type="ECO:0000256" key="1">
    <source>
        <dbReference type="SAM" id="MobiDB-lite"/>
    </source>
</evidence>